<dbReference type="EMBL" id="JACJLU010000001">
    <property type="protein sequence ID" value="MBM6830774.1"/>
    <property type="molecule type" value="Genomic_DNA"/>
</dbReference>
<keyword evidence="5" id="KW-1185">Reference proteome</keyword>
<reference evidence="2 4" key="1">
    <citation type="submission" date="2020-08" db="EMBL/GenBank/DDBJ databases">
        <title>Genomic Encyclopedia of Type Strains, Phase IV (KMG-IV): sequencing the most valuable type-strain genomes for metagenomic binning, comparative biology and taxonomic classification.</title>
        <authorList>
            <person name="Goeker M."/>
        </authorList>
    </citation>
    <scope>NUCLEOTIDE SEQUENCE [LARGE SCALE GENOMIC DNA]</scope>
    <source>
        <strain evidence="2 4">DSM 26963</strain>
    </source>
</reference>
<organism evidence="2 4">
    <name type="scientific">Faecalicoccus acidiformans</name>
    <dbReference type="NCBI Taxonomy" id="915173"/>
    <lineage>
        <taxon>Bacteria</taxon>
        <taxon>Bacillati</taxon>
        <taxon>Bacillota</taxon>
        <taxon>Erysipelotrichia</taxon>
        <taxon>Erysipelotrichales</taxon>
        <taxon>Erysipelotrichaceae</taxon>
        <taxon>Faecalicoccus</taxon>
    </lineage>
</organism>
<keyword evidence="1" id="KW-0472">Membrane</keyword>
<feature type="transmembrane region" description="Helical" evidence="1">
    <location>
        <begin position="158"/>
        <end position="181"/>
    </location>
</feature>
<feature type="transmembrane region" description="Helical" evidence="1">
    <location>
        <begin position="103"/>
        <end position="124"/>
    </location>
</feature>
<keyword evidence="1" id="KW-0812">Transmembrane</keyword>
<feature type="transmembrane region" description="Helical" evidence="1">
    <location>
        <begin position="202"/>
        <end position="225"/>
    </location>
</feature>
<evidence type="ECO:0000313" key="3">
    <source>
        <dbReference type="EMBL" id="MBM6830774.1"/>
    </source>
</evidence>
<feature type="transmembrane region" description="Helical" evidence="1">
    <location>
        <begin position="6"/>
        <end position="23"/>
    </location>
</feature>
<evidence type="ECO:0000313" key="5">
    <source>
        <dbReference type="Proteomes" id="UP000775500"/>
    </source>
</evidence>
<accession>A0A7W8FYQ1</accession>
<name>A0A7W8FYQ1_9FIRM</name>
<reference evidence="3" key="2">
    <citation type="submission" date="2020-08" db="EMBL/GenBank/DDBJ databases">
        <authorList>
            <person name="Cejkova D."/>
            <person name="Kubasova T."/>
            <person name="Jahodarova E."/>
            <person name="Rychlik I."/>
        </authorList>
    </citation>
    <scope>NUCLEOTIDE SEQUENCE</scope>
    <source>
        <strain evidence="3">An423</strain>
    </source>
</reference>
<keyword evidence="1" id="KW-1133">Transmembrane helix</keyword>
<evidence type="ECO:0000313" key="2">
    <source>
        <dbReference type="EMBL" id="MBB5185636.1"/>
    </source>
</evidence>
<evidence type="ECO:0000256" key="1">
    <source>
        <dbReference type="SAM" id="Phobius"/>
    </source>
</evidence>
<comment type="caution">
    <text evidence="2">The sequence shown here is derived from an EMBL/GenBank/DDBJ whole genome shotgun (WGS) entry which is preliminary data.</text>
</comment>
<dbReference type="Proteomes" id="UP000775500">
    <property type="component" value="Unassembled WGS sequence"/>
</dbReference>
<feature type="transmembrane region" description="Helical" evidence="1">
    <location>
        <begin position="75"/>
        <end position="91"/>
    </location>
</feature>
<dbReference type="Proteomes" id="UP000521313">
    <property type="component" value="Unassembled WGS sequence"/>
</dbReference>
<dbReference type="EMBL" id="JACHHD010000020">
    <property type="protein sequence ID" value="MBB5185636.1"/>
    <property type="molecule type" value="Genomic_DNA"/>
</dbReference>
<dbReference type="AlphaFoldDB" id="A0A7W8FYQ1"/>
<sequence length="231" mass="26390">MTSIAIYSAVSILCSIGIALLPSKSLQPLTKWFSLGKKGIRQIRSRRDQTDTIANACLAASLLFSLIFWLIPGHFVIYGIFLFLTFLALLGQTNRISAKKPPVYRGALLFSVSLMFFFGLFSGLGCFNDFVTWKAASQFTKDLFSGEVFHIFYFLRNYVPMMVLLQGLCYLFPMYCLWAQIKYMRLENTYKGRNIGLFVVKILWLCLLMIVLSCGGVEVLNWAYYINYVEV</sequence>
<gene>
    <name evidence="3" type="ORF">H5982_01445</name>
    <name evidence="2" type="ORF">HNQ43_001711</name>
</gene>
<evidence type="ECO:0000313" key="4">
    <source>
        <dbReference type="Proteomes" id="UP000521313"/>
    </source>
</evidence>
<dbReference type="RefSeq" id="WP_183376789.1">
    <property type="nucleotide sequence ID" value="NZ_JACHHD010000020.1"/>
</dbReference>
<protein>
    <submittedName>
        <fullName evidence="2">Uncharacterized protein</fullName>
    </submittedName>
</protein>
<proteinExistence type="predicted"/>
<reference evidence="3 5" key="3">
    <citation type="journal article" date="2021" name="Sci. Rep.">
        <title>The distribution of antibiotic resistance genes in chicken gut microbiota commensals.</title>
        <authorList>
            <person name="Juricova H."/>
            <person name="Matiasovicova J."/>
            <person name="Kubasova T."/>
            <person name="Cejkova D."/>
            <person name="Rychlik I."/>
        </authorList>
    </citation>
    <scope>NUCLEOTIDE SEQUENCE [LARGE SCALE GENOMIC DNA]</scope>
    <source>
        <strain evidence="3 5">An423</strain>
    </source>
</reference>